<comment type="caution">
    <text evidence="1">The sequence shown here is derived from an EMBL/GenBank/DDBJ whole genome shotgun (WGS) entry which is preliminary data.</text>
</comment>
<reference evidence="1" key="1">
    <citation type="submission" date="2021-02" db="EMBL/GenBank/DDBJ databases">
        <title>Metagenome-assembled genomes from human diarrheal sample B26.</title>
        <authorList>
            <person name="Ateba T.P."/>
            <person name="Alayande K.A."/>
            <person name="Mwanza M."/>
        </authorList>
    </citation>
    <scope>NUCLEOTIDE SEQUENCE</scope>
    <source>
        <strain evidence="1">06WH</strain>
    </source>
</reference>
<gene>
    <name evidence="1" type="ORF">JTJ23_13040</name>
</gene>
<evidence type="ECO:0000313" key="1">
    <source>
        <dbReference type="EMBL" id="MBN2954482.1"/>
    </source>
</evidence>
<proteinExistence type="predicted"/>
<accession>A0A938ZEH5</accession>
<dbReference type="AlphaFoldDB" id="A0A938ZEH5"/>
<dbReference type="GO" id="GO:0003677">
    <property type="term" value="F:DNA binding"/>
    <property type="evidence" value="ECO:0007669"/>
    <property type="project" value="InterPro"/>
</dbReference>
<organism evidence="1 2">
    <name type="scientific">Fusicatenibacter saccharivorans</name>
    <dbReference type="NCBI Taxonomy" id="1150298"/>
    <lineage>
        <taxon>Bacteria</taxon>
        <taxon>Bacillati</taxon>
        <taxon>Bacillota</taxon>
        <taxon>Clostridia</taxon>
        <taxon>Lachnospirales</taxon>
        <taxon>Lachnospiraceae</taxon>
        <taxon>Fusicatenibacter</taxon>
    </lineage>
</organism>
<evidence type="ECO:0008006" key="3">
    <source>
        <dbReference type="Google" id="ProtNLM"/>
    </source>
</evidence>
<dbReference type="GO" id="GO:0006355">
    <property type="term" value="P:regulation of DNA-templated transcription"/>
    <property type="evidence" value="ECO:0007669"/>
    <property type="project" value="InterPro"/>
</dbReference>
<evidence type="ECO:0000313" key="2">
    <source>
        <dbReference type="Proteomes" id="UP000737612"/>
    </source>
</evidence>
<dbReference type="Gene3D" id="2.30.31.70">
    <property type="match status" value="1"/>
</dbReference>
<dbReference type="Proteomes" id="UP000737612">
    <property type="component" value="Unassembled WGS sequence"/>
</dbReference>
<dbReference type="EMBL" id="JAFHBD010000065">
    <property type="protein sequence ID" value="MBN2954482.1"/>
    <property type="molecule type" value="Genomic_DNA"/>
</dbReference>
<name>A0A938ZEH5_9FIRM</name>
<protein>
    <recommendedName>
        <fullName evidence="3">Transcriptional coactivator p15 (PC4) C-terminal domain-containing protein</fullName>
    </recommendedName>
</protein>
<sequence length="73" mass="8145">MSEIKFEKLEHIATLAETSGGYTLEVNLVSWNDKEAKVDIRRWDPQGNPKKGIALSTTEALEAAEAILQKVNF</sequence>